<comment type="caution">
    <text evidence="1">The sequence shown here is derived from an EMBL/GenBank/DDBJ whole genome shotgun (WGS) entry which is preliminary data.</text>
</comment>
<dbReference type="AlphaFoldDB" id="A0A822X3Q8"/>
<proteinExistence type="predicted"/>
<evidence type="ECO:0000313" key="2">
    <source>
        <dbReference type="EMBL" id="SAD90556.1"/>
    </source>
</evidence>
<evidence type="ECO:0000313" key="1">
    <source>
        <dbReference type="EMBL" id="CZY07116.1"/>
    </source>
</evidence>
<reference evidence="3 4" key="1">
    <citation type="submission" date="2016-03" db="EMBL/GenBank/DDBJ databases">
        <authorList>
            <consortium name="Pathogen Informatics"/>
        </authorList>
    </citation>
    <scope>NUCLEOTIDE SEQUENCE [LARGE SCALE GENOMIC DNA]</scope>
    <source>
        <strain evidence="3">e1424</strain>
        <strain evidence="1">E1424</strain>
        <strain evidence="2">E552</strain>
        <strain evidence="4">e552</strain>
    </source>
</reference>
<evidence type="ECO:0000313" key="3">
    <source>
        <dbReference type="Proteomes" id="UP000076205"/>
    </source>
</evidence>
<organism evidence="1 3">
    <name type="scientific">Enterobacter hormaechei</name>
    <dbReference type="NCBI Taxonomy" id="158836"/>
    <lineage>
        <taxon>Bacteria</taxon>
        <taxon>Pseudomonadati</taxon>
        <taxon>Pseudomonadota</taxon>
        <taxon>Gammaproteobacteria</taxon>
        <taxon>Enterobacterales</taxon>
        <taxon>Enterobacteriaceae</taxon>
        <taxon>Enterobacter</taxon>
        <taxon>Enterobacter cloacae complex</taxon>
    </lineage>
</organism>
<dbReference type="EMBL" id="FKEV01000003">
    <property type="protein sequence ID" value="SAD90556.1"/>
    <property type="molecule type" value="Genomic_DNA"/>
</dbReference>
<accession>A0A822X3Q8</accession>
<dbReference type="Proteomes" id="UP000077295">
    <property type="component" value="Unassembled WGS sequence"/>
</dbReference>
<sequence>MRAIRFLGRRLHFPMTEYLDMPFSVFSDFLTDEVEAVNRGRIKPEP</sequence>
<gene>
    <name evidence="2" type="ORF">SAMEA2273187_01362</name>
    <name evidence="1" type="ORF">SAMEA2273352_04074</name>
</gene>
<dbReference type="EMBL" id="FJYW01000010">
    <property type="protein sequence ID" value="CZY07116.1"/>
    <property type="molecule type" value="Genomic_DNA"/>
</dbReference>
<name>A0A822X3Q8_9ENTR</name>
<protein>
    <submittedName>
        <fullName evidence="1">Uncharacterized protein</fullName>
    </submittedName>
</protein>
<dbReference type="Proteomes" id="UP000076205">
    <property type="component" value="Unassembled WGS sequence"/>
</dbReference>
<evidence type="ECO:0000313" key="4">
    <source>
        <dbReference type="Proteomes" id="UP000077295"/>
    </source>
</evidence>